<gene>
    <name evidence="3" type="ORF">LCGC14_2833530</name>
</gene>
<evidence type="ECO:0000259" key="2">
    <source>
        <dbReference type="Pfam" id="PF00476"/>
    </source>
</evidence>
<sequence length="401" mass="47096">LKPYWKGSKIWTIAVNGRAFAYDYPHWDKQEKRKIRILWKKIQADPKIKKIAQNLKFEDSWTRNIFKVIVQGWHWCSMNASHIIDSRGYFTTLDFQAFIRYGFSPYDQHVKKYKKSKPGTKFNTLDQVPLDQLLLYNGIDERITKQLWKDQEKELSTKRGLKQAYRFFHKGLIAFSDTQQIGIPVNSEYYEKEDIRLEKKISQLEYKLLNGKEALLFKKETGNELKLQKDFSTKDLRELFFKILKLKPTKKTATDLASVDHDVLSQMNNPFAKRIIQRRKLFKVKNTYLAQFKREECDGRIHPFFDLHIPRSYRSSSSNPNFQNIPVRDAEARKAVRSGVIPSKGRKLGLIDYAGTEVCAAACYSKDPVLVKEITDGIDMHHMQAKKLFKLSEKQVTKDIR</sequence>
<reference evidence="3" key="1">
    <citation type="journal article" date="2015" name="Nature">
        <title>Complex archaea that bridge the gap between prokaryotes and eukaryotes.</title>
        <authorList>
            <person name="Spang A."/>
            <person name="Saw J.H."/>
            <person name="Jorgensen S.L."/>
            <person name="Zaremba-Niedzwiedzka K."/>
            <person name="Martijn J."/>
            <person name="Lind A.E."/>
            <person name="van Eijk R."/>
            <person name="Schleper C."/>
            <person name="Guy L."/>
            <person name="Ettema T.J."/>
        </authorList>
    </citation>
    <scope>NUCLEOTIDE SEQUENCE</scope>
</reference>
<dbReference type="SUPFAM" id="SSF56672">
    <property type="entry name" value="DNA/RNA polymerases"/>
    <property type="match status" value="1"/>
</dbReference>
<dbReference type="GO" id="GO:0006302">
    <property type="term" value="P:double-strand break repair"/>
    <property type="evidence" value="ECO:0007669"/>
    <property type="project" value="TreeGrafter"/>
</dbReference>
<dbReference type="GO" id="GO:0006261">
    <property type="term" value="P:DNA-templated DNA replication"/>
    <property type="evidence" value="ECO:0007669"/>
    <property type="project" value="InterPro"/>
</dbReference>
<dbReference type="GO" id="GO:0003887">
    <property type="term" value="F:DNA-directed DNA polymerase activity"/>
    <property type="evidence" value="ECO:0007669"/>
    <property type="project" value="InterPro"/>
</dbReference>
<dbReference type="InterPro" id="IPR036397">
    <property type="entry name" value="RNaseH_sf"/>
</dbReference>
<dbReference type="Gene3D" id="1.10.150.20">
    <property type="entry name" value="5' to 3' exonuclease, C-terminal subdomain"/>
    <property type="match status" value="1"/>
</dbReference>
<dbReference type="PRINTS" id="PR00868">
    <property type="entry name" value="DNAPOLI"/>
</dbReference>
<accession>A0A0F9B4E2</accession>
<feature type="non-terminal residue" evidence="3">
    <location>
        <position position="1"/>
    </location>
</feature>
<evidence type="ECO:0000313" key="3">
    <source>
        <dbReference type="EMBL" id="KKK79436.1"/>
    </source>
</evidence>
<feature type="domain" description="DNA-directed DNA polymerase family A palm" evidence="2">
    <location>
        <begin position="221"/>
        <end position="401"/>
    </location>
</feature>
<dbReference type="InterPro" id="IPR002298">
    <property type="entry name" value="DNA_polymerase_A"/>
</dbReference>
<proteinExistence type="predicted"/>
<dbReference type="GO" id="GO:0003677">
    <property type="term" value="F:DNA binding"/>
    <property type="evidence" value="ECO:0007669"/>
    <property type="project" value="InterPro"/>
</dbReference>
<dbReference type="SUPFAM" id="SSF53098">
    <property type="entry name" value="Ribonuclease H-like"/>
    <property type="match status" value="1"/>
</dbReference>
<dbReference type="EMBL" id="LAZR01054027">
    <property type="protein sequence ID" value="KKK79436.1"/>
    <property type="molecule type" value="Genomic_DNA"/>
</dbReference>
<evidence type="ECO:0000256" key="1">
    <source>
        <dbReference type="ARBA" id="ARBA00022705"/>
    </source>
</evidence>
<dbReference type="Gene3D" id="1.20.1060.10">
    <property type="entry name" value="Taq DNA Polymerase, Chain T, domain 4"/>
    <property type="match status" value="1"/>
</dbReference>
<feature type="non-terminal residue" evidence="3">
    <location>
        <position position="401"/>
    </location>
</feature>
<name>A0A0F9B4E2_9ZZZZ</name>
<dbReference type="InterPro" id="IPR043502">
    <property type="entry name" value="DNA/RNA_pol_sf"/>
</dbReference>
<dbReference type="Gene3D" id="3.30.70.370">
    <property type="match status" value="1"/>
</dbReference>
<organism evidence="3">
    <name type="scientific">marine sediment metagenome</name>
    <dbReference type="NCBI Taxonomy" id="412755"/>
    <lineage>
        <taxon>unclassified sequences</taxon>
        <taxon>metagenomes</taxon>
        <taxon>ecological metagenomes</taxon>
    </lineage>
</organism>
<dbReference type="Pfam" id="PF00476">
    <property type="entry name" value="DNA_pol_A"/>
    <property type="match status" value="1"/>
</dbReference>
<dbReference type="InterPro" id="IPR012337">
    <property type="entry name" value="RNaseH-like_sf"/>
</dbReference>
<dbReference type="Gene3D" id="3.30.420.10">
    <property type="entry name" value="Ribonuclease H-like superfamily/Ribonuclease H"/>
    <property type="match status" value="1"/>
</dbReference>
<dbReference type="InterPro" id="IPR001098">
    <property type="entry name" value="DNA-dir_DNA_pol_A_palm_dom"/>
</dbReference>
<dbReference type="PANTHER" id="PTHR10133">
    <property type="entry name" value="DNA POLYMERASE I"/>
    <property type="match status" value="1"/>
</dbReference>
<dbReference type="AlphaFoldDB" id="A0A0F9B4E2"/>
<comment type="caution">
    <text evidence="3">The sequence shown here is derived from an EMBL/GenBank/DDBJ whole genome shotgun (WGS) entry which is preliminary data.</text>
</comment>
<keyword evidence="1" id="KW-0235">DNA replication</keyword>
<dbReference type="PANTHER" id="PTHR10133:SF27">
    <property type="entry name" value="DNA POLYMERASE NU"/>
    <property type="match status" value="1"/>
</dbReference>
<protein>
    <recommendedName>
        <fullName evidence="2">DNA-directed DNA polymerase family A palm domain-containing protein</fullName>
    </recommendedName>
</protein>